<protein>
    <submittedName>
        <fullName evidence="3">Uncharacterized protein</fullName>
    </submittedName>
</protein>
<reference evidence="3 4" key="1">
    <citation type="journal article" date="2011" name="Science">
        <title>The ecoresponsive genome of Daphnia pulex.</title>
        <authorList>
            <person name="Colbourne J.K."/>
            <person name="Pfrender M.E."/>
            <person name="Gilbert D."/>
            <person name="Thomas W.K."/>
            <person name="Tucker A."/>
            <person name="Oakley T.H."/>
            <person name="Tokishita S."/>
            <person name="Aerts A."/>
            <person name="Arnold G.J."/>
            <person name="Basu M.K."/>
            <person name="Bauer D.J."/>
            <person name="Caceres C.E."/>
            <person name="Carmel L."/>
            <person name="Casola C."/>
            <person name="Choi J.H."/>
            <person name="Detter J.C."/>
            <person name="Dong Q."/>
            <person name="Dusheyko S."/>
            <person name="Eads B.D."/>
            <person name="Frohlich T."/>
            <person name="Geiler-Samerotte K.A."/>
            <person name="Gerlach D."/>
            <person name="Hatcher P."/>
            <person name="Jogdeo S."/>
            <person name="Krijgsveld J."/>
            <person name="Kriventseva E.V."/>
            <person name="Kultz D."/>
            <person name="Laforsch C."/>
            <person name="Lindquist E."/>
            <person name="Lopez J."/>
            <person name="Manak J.R."/>
            <person name="Muller J."/>
            <person name="Pangilinan J."/>
            <person name="Patwardhan R.P."/>
            <person name="Pitluck S."/>
            <person name="Pritham E.J."/>
            <person name="Rechtsteiner A."/>
            <person name="Rho M."/>
            <person name="Rogozin I.B."/>
            <person name="Sakarya O."/>
            <person name="Salamov A."/>
            <person name="Schaack S."/>
            <person name="Shapiro H."/>
            <person name="Shiga Y."/>
            <person name="Skalitzky C."/>
            <person name="Smith Z."/>
            <person name="Souvorov A."/>
            <person name="Sung W."/>
            <person name="Tang Z."/>
            <person name="Tsuchiya D."/>
            <person name="Tu H."/>
            <person name="Vos H."/>
            <person name="Wang M."/>
            <person name="Wolf Y.I."/>
            <person name="Yamagata H."/>
            <person name="Yamada T."/>
            <person name="Ye Y."/>
            <person name="Shaw J.R."/>
            <person name="Andrews J."/>
            <person name="Crease T.J."/>
            <person name="Tang H."/>
            <person name="Lucas S.M."/>
            <person name="Robertson H.M."/>
            <person name="Bork P."/>
            <person name="Koonin E.V."/>
            <person name="Zdobnov E.M."/>
            <person name="Grigoriev I.V."/>
            <person name="Lynch M."/>
            <person name="Boore J.L."/>
        </authorList>
    </citation>
    <scope>NUCLEOTIDE SEQUENCE [LARGE SCALE GENOMIC DNA]</scope>
</reference>
<organism evidence="3 4">
    <name type="scientific">Daphnia pulex</name>
    <name type="common">Water flea</name>
    <dbReference type="NCBI Taxonomy" id="6669"/>
    <lineage>
        <taxon>Eukaryota</taxon>
        <taxon>Metazoa</taxon>
        <taxon>Ecdysozoa</taxon>
        <taxon>Arthropoda</taxon>
        <taxon>Crustacea</taxon>
        <taxon>Branchiopoda</taxon>
        <taxon>Diplostraca</taxon>
        <taxon>Cladocera</taxon>
        <taxon>Anomopoda</taxon>
        <taxon>Daphniidae</taxon>
        <taxon>Daphnia</taxon>
    </lineage>
</organism>
<dbReference type="InParanoid" id="E9H366"/>
<feature type="region of interest" description="Disordered" evidence="1">
    <location>
        <begin position="1017"/>
        <end position="1053"/>
    </location>
</feature>
<sequence>MFLRNSKLVVFRRLSNVQSTSLDIQIDVSRISHFDVIRSDIWIIAGCPRDITLDVEFVCQSITWISKLYHIAHSTTEYRTKFLGLVIYFSILLLLHFSLCLQTQRESPQLDLQYRLYHIAHSTTEYRTKILGLVIYFSTLLLLHFSLCLQTQRESPQLDLQYRLYHIAHSTTEYRTKFLGLVIYFSTLLLLHFSLCSKWMRGNVSYFCNCSYHIKKCSKNWKSVAIEVEEVVIQNQTPSSENLNLSIDHDTNMSDHSPDVQDDIPCDDIVNNFAKSMLNLKSEHLVSNSALDYIANNLGNIFSEVMGDSEHCVKSILKQFNSQEKRLQFYKRHFRLVEPETIFISHSETSVVRINCHGESILKRKSNTFQYISLRSTLSILFGNADFRKKFYGEVENCNGFMESHRDTNNFKSSDFFKRFPFAIRFQLFFDETEVTNPLGSKTKKHELGMFCYRIENLPPVENSRLVNIHPLVVSHSKDLKSSDFKFIADKIFTEMSLLESDEGMLLDVPDMPGFRVHGTISSICGDTKGMHELFGFSGPSSNKFCRLCLIHRDEIRKISRNSDLRMRTRENYEEHVQQANLTNGESIPSTGVKFNCQFNRSIHFHSGDNQILDCMHDFLEGVVSFIVMLVLRHFATNDKYKLSAKELNRRLKKFAYSYYDMKNKPSPRFTDPLLRQEKNYNTKQRASQNWCLISILPLLLGDLIDIDDPYFELILILNRIMNIVFSPTIALEHTIVLEEHIRQIFLLFNQLFPSVNPINKFHHMVHYPAIIRENGPPMRYWCMRYEAYHNICKRVAHTVSCAAILNDNLFHSNDFILGPIDRARCEVPFPVGFKLIKWVKFQGREYRFRSVIVIRHSYVTECGFPEFGVIQKIAVNEQQDIDGECLMSLNEKQIDALKLSIGHSAKLQKLVTNLNVENVNQPSTIQVVLQNQEKGVNQIEDARQSTSTETNQSEQIQVGQLQYVHMYMKQELTKAIVAAFPCLSIPVNDSNLTNYTHFYNSKLTNGFIDTRLKSMRTAKSSKRKMESNEGKQASTTPAAKKATGRRPELKALDTDTASAQFHAEEEEFKVEWLKTHLPGHGSNNETIKEHTKSTYQYRQQQISKGNWTTSQILLEYPRFRDFPLLIFHDFMNAYNKASSFEDNFLGAYAPLILGAAKNGNISIPETEDECLKLLIVLLKLVPNLQRIRIISKAEIVERVICFIKPNDDILQIIKEQKTHLNQSPFICCVGTLQNPASFSVVCEGEVIEAGHNSIDAFKTLQYMRRSTWKIRPSVADLHVQLRAGLGSA</sequence>
<dbReference type="Gene3D" id="1.10.150.50">
    <property type="entry name" value="Transcription Factor, Ets-1"/>
    <property type="match status" value="1"/>
</dbReference>
<dbReference type="Proteomes" id="UP000000305">
    <property type="component" value="Unassembled WGS sequence"/>
</dbReference>
<dbReference type="PANTHER" id="PTHR31912">
    <property type="entry name" value="IP13529P"/>
    <property type="match status" value="1"/>
</dbReference>
<dbReference type="OrthoDB" id="6368483at2759"/>
<keyword evidence="4" id="KW-1185">Reference proteome</keyword>
<keyword evidence="2" id="KW-1133">Transmembrane helix</keyword>
<dbReference type="InterPro" id="IPR013761">
    <property type="entry name" value="SAM/pointed_sf"/>
</dbReference>
<feature type="transmembrane region" description="Helical" evidence="2">
    <location>
        <begin position="178"/>
        <end position="200"/>
    </location>
</feature>
<gene>
    <name evidence="3" type="ORF">DAPPUDRAFT_109466</name>
</gene>
<dbReference type="HOGENOM" id="CLU_262414_0_0_1"/>
<keyword evidence="2" id="KW-0812">Transmembrane</keyword>
<dbReference type="eggNOG" id="ENOG502RZ1Z">
    <property type="taxonomic scope" value="Eukaryota"/>
</dbReference>
<feature type="transmembrane region" description="Helical" evidence="2">
    <location>
        <begin position="82"/>
        <end position="99"/>
    </location>
</feature>
<evidence type="ECO:0000256" key="2">
    <source>
        <dbReference type="SAM" id="Phobius"/>
    </source>
</evidence>
<feature type="transmembrane region" description="Helical" evidence="2">
    <location>
        <begin position="130"/>
        <end position="149"/>
    </location>
</feature>
<evidence type="ECO:0000313" key="3">
    <source>
        <dbReference type="EMBL" id="EFX73704.1"/>
    </source>
</evidence>
<evidence type="ECO:0000256" key="1">
    <source>
        <dbReference type="SAM" id="MobiDB-lite"/>
    </source>
</evidence>
<dbReference type="PhylomeDB" id="E9H366"/>
<name>E9H366_DAPPU</name>
<proteinExistence type="predicted"/>
<accession>E9H366</accession>
<dbReference type="PANTHER" id="PTHR31912:SF36">
    <property type="entry name" value="C2H2-TYPE DOMAIN-CONTAINING PROTEIN"/>
    <property type="match status" value="1"/>
</dbReference>
<keyword evidence="2" id="KW-0472">Membrane</keyword>
<dbReference type="EMBL" id="GL732588">
    <property type="protein sequence ID" value="EFX73704.1"/>
    <property type="molecule type" value="Genomic_DNA"/>
</dbReference>
<dbReference type="KEGG" id="dpx:DAPPUDRAFT_109466"/>
<evidence type="ECO:0000313" key="4">
    <source>
        <dbReference type="Proteomes" id="UP000000305"/>
    </source>
</evidence>